<dbReference type="PANTHER" id="PTHR11157">
    <property type="entry name" value="FATTY ACID ACYL TRANSFERASE-RELATED"/>
    <property type="match status" value="1"/>
</dbReference>
<comment type="catalytic activity">
    <reaction evidence="10">
        <text>a very-long-chain acyl-CoA + malonyl-CoA + H(+) = a very-long-chain 3-oxoacyl-CoA + CO2 + CoA</text>
        <dbReference type="Rhea" id="RHEA:32727"/>
        <dbReference type="ChEBI" id="CHEBI:15378"/>
        <dbReference type="ChEBI" id="CHEBI:16526"/>
        <dbReference type="ChEBI" id="CHEBI:57287"/>
        <dbReference type="ChEBI" id="CHEBI:57384"/>
        <dbReference type="ChEBI" id="CHEBI:90725"/>
        <dbReference type="ChEBI" id="CHEBI:90736"/>
        <dbReference type="EC" id="2.3.1.199"/>
    </reaction>
</comment>
<evidence type="ECO:0000256" key="6">
    <source>
        <dbReference type="ARBA" id="ARBA00022989"/>
    </source>
</evidence>
<keyword evidence="7 10" id="KW-0443">Lipid metabolism</keyword>
<sequence>MSGQNNHDSKAESYWNFKGHFDFVDQWFLMGSPIPIIVILTAYLAFVLKLGPDFMKKRKAYKLTNILLVYNLAEIIFAAYLFNLCIKILVPLGMLRETCTMDTEESKYQVTSTNYWYFICKLTELLDTVFFVLRKKRNQISFLHVYHHTLLGLCSWLFLKYEPGYTLLFIGTLNSFVHIIMYTYYALSAFPGMAKYLWWKKYITILQLTQFILVLIEFVANIVISKCKPSTVMTVLILPNLALFIHLFLKFYMKTYTDAQSKQETKAKNVYITNVSGDFNGETVKGRSKNTDNMKKKTYYNDTNQANKRYIYKHRPIGEGFQTR</sequence>
<evidence type="ECO:0000313" key="11">
    <source>
        <dbReference type="EMBL" id="KAG6465129.1"/>
    </source>
</evidence>
<feature type="transmembrane region" description="Helical" evidence="10">
    <location>
        <begin position="202"/>
        <end position="224"/>
    </location>
</feature>
<dbReference type="GO" id="GO:0034625">
    <property type="term" value="P:fatty acid elongation, monounsaturated fatty acid"/>
    <property type="evidence" value="ECO:0007669"/>
    <property type="project" value="TreeGrafter"/>
</dbReference>
<comment type="caution">
    <text evidence="11">The sequence shown here is derived from an EMBL/GenBank/DDBJ whole genome shotgun (WGS) entry which is preliminary data.</text>
</comment>
<reference evidence="11" key="2">
    <citation type="submission" date="2020-12" db="EMBL/GenBank/DDBJ databases">
        <authorList>
            <person name="Kanost M."/>
        </authorList>
    </citation>
    <scope>NUCLEOTIDE SEQUENCE</scope>
</reference>
<evidence type="ECO:0000256" key="10">
    <source>
        <dbReference type="RuleBase" id="RU361115"/>
    </source>
</evidence>
<dbReference type="InterPro" id="IPR030457">
    <property type="entry name" value="ELO_CS"/>
</dbReference>
<evidence type="ECO:0000256" key="2">
    <source>
        <dbReference type="ARBA" id="ARBA00022516"/>
    </source>
</evidence>
<dbReference type="GO" id="GO:0034626">
    <property type="term" value="P:fatty acid elongation, polyunsaturated fatty acid"/>
    <property type="evidence" value="ECO:0007669"/>
    <property type="project" value="TreeGrafter"/>
</dbReference>
<dbReference type="GO" id="GO:0030148">
    <property type="term" value="P:sphingolipid biosynthetic process"/>
    <property type="evidence" value="ECO:0007669"/>
    <property type="project" value="TreeGrafter"/>
</dbReference>
<keyword evidence="12" id="KW-1185">Reference proteome</keyword>
<keyword evidence="8 10" id="KW-0472">Membrane</keyword>
<keyword evidence="5 10" id="KW-0276">Fatty acid metabolism</keyword>
<feature type="transmembrane region" description="Helical" evidence="10">
    <location>
        <begin position="27"/>
        <end position="48"/>
    </location>
</feature>
<comment type="similarity">
    <text evidence="10">Belongs to the ELO family.</text>
</comment>
<evidence type="ECO:0000256" key="5">
    <source>
        <dbReference type="ARBA" id="ARBA00022832"/>
    </source>
</evidence>
<evidence type="ECO:0000256" key="9">
    <source>
        <dbReference type="ARBA" id="ARBA00023160"/>
    </source>
</evidence>
<evidence type="ECO:0000256" key="8">
    <source>
        <dbReference type="ARBA" id="ARBA00023136"/>
    </source>
</evidence>
<dbReference type="Proteomes" id="UP000791440">
    <property type="component" value="Unassembled WGS sequence"/>
</dbReference>
<gene>
    <name evidence="11" type="ORF">O3G_MSEX014950</name>
</gene>
<protein>
    <recommendedName>
        <fullName evidence="10">Elongation of very long chain fatty acids protein</fullName>
        <ecNumber evidence="10">2.3.1.199</ecNumber>
    </recommendedName>
    <alternativeName>
        <fullName evidence="10">Very-long-chain 3-oxoacyl-CoA synthase</fullName>
    </alternativeName>
</protein>
<accession>A0A921ZWV2</accession>
<feature type="transmembrane region" description="Helical" evidence="10">
    <location>
        <begin position="140"/>
        <end position="159"/>
    </location>
</feature>
<dbReference type="Pfam" id="PF01151">
    <property type="entry name" value="ELO"/>
    <property type="match status" value="1"/>
</dbReference>
<keyword evidence="6 10" id="KW-1133">Transmembrane helix</keyword>
<keyword evidence="4 10" id="KW-0812">Transmembrane</keyword>
<organism evidence="11 12">
    <name type="scientific">Manduca sexta</name>
    <name type="common">Tobacco hawkmoth</name>
    <name type="synonym">Tobacco hornworm</name>
    <dbReference type="NCBI Taxonomy" id="7130"/>
    <lineage>
        <taxon>Eukaryota</taxon>
        <taxon>Metazoa</taxon>
        <taxon>Ecdysozoa</taxon>
        <taxon>Arthropoda</taxon>
        <taxon>Hexapoda</taxon>
        <taxon>Insecta</taxon>
        <taxon>Pterygota</taxon>
        <taxon>Neoptera</taxon>
        <taxon>Endopterygota</taxon>
        <taxon>Lepidoptera</taxon>
        <taxon>Glossata</taxon>
        <taxon>Ditrysia</taxon>
        <taxon>Bombycoidea</taxon>
        <taxon>Sphingidae</taxon>
        <taxon>Sphinginae</taxon>
        <taxon>Sphingini</taxon>
        <taxon>Manduca</taxon>
    </lineage>
</organism>
<dbReference type="EC" id="2.3.1.199" evidence="10"/>
<feature type="transmembrane region" description="Helical" evidence="10">
    <location>
        <begin position="165"/>
        <end position="190"/>
    </location>
</feature>
<keyword evidence="2 10" id="KW-0444">Lipid biosynthesis</keyword>
<dbReference type="GO" id="GO:0019367">
    <property type="term" value="P:fatty acid elongation, saturated fatty acid"/>
    <property type="evidence" value="ECO:0007669"/>
    <property type="project" value="TreeGrafter"/>
</dbReference>
<keyword evidence="9 10" id="KW-0275">Fatty acid biosynthesis</keyword>
<dbReference type="InterPro" id="IPR002076">
    <property type="entry name" value="ELO_fam"/>
</dbReference>
<dbReference type="GO" id="GO:0005789">
    <property type="term" value="C:endoplasmic reticulum membrane"/>
    <property type="evidence" value="ECO:0007669"/>
    <property type="project" value="TreeGrafter"/>
</dbReference>
<dbReference type="EMBL" id="JH669374">
    <property type="protein sequence ID" value="KAG6465129.1"/>
    <property type="molecule type" value="Genomic_DNA"/>
</dbReference>
<feature type="transmembrane region" description="Helical" evidence="10">
    <location>
        <begin position="68"/>
        <end position="95"/>
    </location>
</feature>
<proteinExistence type="inferred from homology"/>
<evidence type="ECO:0000256" key="4">
    <source>
        <dbReference type="ARBA" id="ARBA00022692"/>
    </source>
</evidence>
<reference evidence="11" key="1">
    <citation type="journal article" date="2016" name="Insect Biochem. Mol. Biol.">
        <title>Multifaceted biological insights from a draft genome sequence of the tobacco hornworm moth, Manduca sexta.</title>
        <authorList>
            <person name="Kanost M.R."/>
            <person name="Arrese E.L."/>
            <person name="Cao X."/>
            <person name="Chen Y.R."/>
            <person name="Chellapilla S."/>
            <person name="Goldsmith M.R."/>
            <person name="Grosse-Wilde E."/>
            <person name="Heckel D.G."/>
            <person name="Herndon N."/>
            <person name="Jiang H."/>
            <person name="Papanicolaou A."/>
            <person name="Qu J."/>
            <person name="Soulages J.L."/>
            <person name="Vogel H."/>
            <person name="Walters J."/>
            <person name="Waterhouse R.M."/>
            <person name="Ahn S.J."/>
            <person name="Almeida F.C."/>
            <person name="An C."/>
            <person name="Aqrawi P."/>
            <person name="Bretschneider A."/>
            <person name="Bryant W.B."/>
            <person name="Bucks S."/>
            <person name="Chao H."/>
            <person name="Chevignon G."/>
            <person name="Christen J.M."/>
            <person name="Clarke D.F."/>
            <person name="Dittmer N.T."/>
            <person name="Ferguson L.C.F."/>
            <person name="Garavelou S."/>
            <person name="Gordon K.H.J."/>
            <person name="Gunaratna R.T."/>
            <person name="Han Y."/>
            <person name="Hauser F."/>
            <person name="He Y."/>
            <person name="Heidel-Fischer H."/>
            <person name="Hirsh A."/>
            <person name="Hu Y."/>
            <person name="Jiang H."/>
            <person name="Kalra D."/>
            <person name="Klinner C."/>
            <person name="Konig C."/>
            <person name="Kovar C."/>
            <person name="Kroll A.R."/>
            <person name="Kuwar S.S."/>
            <person name="Lee S.L."/>
            <person name="Lehman R."/>
            <person name="Li K."/>
            <person name="Li Z."/>
            <person name="Liang H."/>
            <person name="Lovelace S."/>
            <person name="Lu Z."/>
            <person name="Mansfield J.H."/>
            <person name="McCulloch K.J."/>
            <person name="Mathew T."/>
            <person name="Morton B."/>
            <person name="Muzny D.M."/>
            <person name="Neunemann D."/>
            <person name="Ongeri F."/>
            <person name="Pauchet Y."/>
            <person name="Pu L.L."/>
            <person name="Pyrousis I."/>
            <person name="Rao X.J."/>
            <person name="Redding A."/>
            <person name="Roesel C."/>
            <person name="Sanchez-Gracia A."/>
            <person name="Schaack S."/>
            <person name="Shukla A."/>
            <person name="Tetreau G."/>
            <person name="Wang Y."/>
            <person name="Xiong G.H."/>
            <person name="Traut W."/>
            <person name="Walsh T.K."/>
            <person name="Worley K.C."/>
            <person name="Wu D."/>
            <person name="Wu W."/>
            <person name="Wu Y.Q."/>
            <person name="Zhang X."/>
            <person name="Zou Z."/>
            <person name="Zucker H."/>
            <person name="Briscoe A.D."/>
            <person name="Burmester T."/>
            <person name="Clem R.J."/>
            <person name="Feyereisen R."/>
            <person name="Grimmelikhuijzen C.J.P."/>
            <person name="Hamodrakas S.J."/>
            <person name="Hansson B.S."/>
            <person name="Huguet E."/>
            <person name="Jermiin L.S."/>
            <person name="Lan Q."/>
            <person name="Lehman H.K."/>
            <person name="Lorenzen M."/>
            <person name="Merzendorfer H."/>
            <person name="Michalopoulos I."/>
            <person name="Morton D.B."/>
            <person name="Muthukrishnan S."/>
            <person name="Oakeshott J.G."/>
            <person name="Palmer W."/>
            <person name="Park Y."/>
            <person name="Passarelli A.L."/>
            <person name="Rozas J."/>
            <person name="Schwartz L.M."/>
            <person name="Smith W."/>
            <person name="Southgate A."/>
            <person name="Vilcinskas A."/>
            <person name="Vogt R."/>
            <person name="Wang P."/>
            <person name="Werren J."/>
            <person name="Yu X.Q."/>
            <person name="Zhou J.J."/>
            <person name="Brown S.J."/>
            <person name="Scherer S.E."/>
            <person name="Richards S."/>
            <person name="Blissard G.W."/>
        </authorList>
    </citation>
    <scope>NUCLEOTIDE SEQUENCE</scope>
</reference>
<comment type="subcellular location">
    <subcellularLocation>
        <location evidence="1">Membrane</location>
        <topology evidence="1">Multi-pass membrane protein</topology>
    </subcellularLocation>
</comment>
<evidence type="ECO:0000256" key="1">
    <source>
        <dbReference type="ARBA" id="ARBA00004141"/>
    </source>
</evidence>
<feature type="transmembrane region" description="Helical" evidence="10">
    <location>
        <begin position="230"/>
        <end position="252"/>
    </location>
</feature>
<dbReference type="PANTHER" id="PTHR11157:SF103">
    <property type="entry name" value="ELONGATION OF VERY LONG CHAIN FATTY ACIDS PROTEIN"/>
    <property type="match status" value="1"/>
</dbReference>
<dbReference type="GO" id="GO:0009922">
    <property type="term" value="F:fatty acid elongase activity"/>
    <property type="evidence" value="ECO:0007669"/>
    <property type="project" value="UniProtKB-EC"/>
</dbReference>
<dbReference type="GO" id="GO:0042761">
    <property type="term" value="P:very long-chain fatty acid biosynthetic process"/>
    <property type="evidence" value="ECO:0007669"/>
    <property type="project" value="TreeGrafter"/>
</dbReference>
<evidence type="ECO:0000256" key="7">
    <source>
        <dbReference type="ARBA" id="ARBA00023098"/>
    </source>
</evidence>
<name>A0A921ZWV2_MANSE</name>
<keyword evidence="3 10" id="KW-0808">Transferase</keyword>
<evidence type="ECO:0000256" key="3">
    <source>
        <dbReference type="ARBA" id="ARBA00022679"/>
    </source>
</evidence>
<dbReference type="PROSITE" id="PS01188">
    <property type="entry name" value="ELO"/>
    <property type="match status" value="1"/>
</dbReference>
<dbReference type="AlphaFoldDB" id="A0A921ZWV2"/>
<evidence type="ECO:0000313" key="12">
    <source>
        <dbReference type="Proteomes" id="UP000791440"/>
    </source>
</evidence>